<dbReference type="EMBL" id="QPJD01000022">
    <property type="protein sequence ID" value="RCW41663.1"/>
    <property type="molecule type" value="Genomic_DNA"/>
</dbReference>
<reference evidence="3 4" key="1">
    <citation type="submission" date="2018-07" db="EMBL/GenBank/DDBJ databases">
        <title>Genomic Encyclopedia of Type Strains, Phase III (KMG-III): the genomes of soil and plant-associated and newly described type strains.</title>
        <authorList>
            <person name="Whitman W."/>
        </authorList>
    </citation>
    <scope>NUCLEOTIDE SEQUENCE [LARGE SCALE GENOMIC DNA]</scope>
    <source>
        <strain evidence="3 4">CECT 7506</strain>
    </source>
</reference>
<dbReference type="InterPro" id="IPR003477">
    <property type="entry name" value="PemK-like"/>
</dbReference>
<dbReference type="Gene3D" id="2.30.30.110">
    <property type="match status" value="1"/>
</dbReference>
<dbReference type="Pfam" id="PF02452">
    <property type="entry name" value="PemK_toxin"/>
    <property type="match status" value="1"/>
</dbReference>
<accession>A0A368VJC2</accession>
<dbReference type="SUPFAM" id="SSF50118">
    <property type="entry name" value="Cell growth inhibitor/plasmid maintenance toxic component"/>
    <property type="match status" value="1"/>
</dbReference>
<sequence length="250" mass="28903">MFPINRRDIKLQTKLPTAKADQANANPILYDQWKLKMWNIMDQLQKESVYNLGHWTIFHDRWLANLTASKVTTTYNYGDIVMVDLGATNFGSELQFEHPCIVLVNDFTSVLVIPCTSVKPHKKKYPDELDGLVTDGFRNPTRIRLHGIRWVDKKRITQKVSVITNKVLMKSIDEYIIGQFPTYHAQLLDMHHEMALIEYELLQRKAEIEDLKMKLELVEDYERLFMKLQKMAGAEVLAEAAAAVGITLPK</sequence>
<evidence type="ECO:0000256" key="2">
    <source>
        <dbReference type="ARBA" id="ARBA00022649"/>
    </source>
</evidence>
<evidence type="ECO:0000313" key="4">
    <source>
        <dbReference type="Proteomes" id="UP000252415"/>
    </source>
</evidence>
<keyword evidence="2" id="KW-1277">Toxin-antitoxin system</keyword>
<dbReference type="Proteomes" id="UP000252415">
    <property type="component" value="Unassembled WGS sequence"/>
</dbReference>
<name>A0A368VJC2_9BACL</name>
<evidence type="ECO:0000256" key="1">
    <source>
        <dbReference type="ARBA" id="ARBA00007521"/>
    </source>
</evidence>
<dbReference type="GO" id="GO:0003677">
    <property type="term" value="F:DNA binding"/>
    <property type="evidence" value="ECO:0007669"/>
    <property type="project" value="InterPro"/>
</dbReference>
<gene>
    <name evidence="3" type="ORF">DFP97_12299</name>
</gene>
<evidence type="ECO:0000313" key="3">
    <source>
        <dbReference type="EMBL" id="RCW41663.1"/>
    </source>
</evidence>
<dbReference type="InterPro" id="IPR011067">
    <property type="entry name" value="Plasmid_toxin/cell-grow_inhib"/>
</dbReference>
<proteinExistence type="inferred from homology"/>
<dbReference type="OrthoDB" id="2084446at2"/>
<dbReference type="RefSeq" id="WP_114383758.1">
    <property type="nucleotide sequence ID" value="NZ_QPJD01000022.1"/>
</dbReference>
<comment type="similarity">
    <text evidence="1">Belongs to the PemK/MazF family.</text>
</comment>
<protein>
    <submittedName>
        <fullName evidence="3">PemK-like, MazF-like toxin of type II toxin-antitoxin system</fullName>
    </submittedName>
</protein>
<comment type="caution">
    <text evidence="3">The sequence shown here is derived from an EMBL/GenBank/DDBJ whole genome shotgun (WGS) entry which is preliminary data.</text>
</comment>
<keyword evidence="4" id="KW-1185">Reference proteome</keyword>
<organism evidence="3 4">
    <name type="scientific">Paenibacillus prosopidis</name>
    <dbReference type="NCBI Taxonomy" id="630520"/>
    <lineage>
        <taxon>Bacteria</taxon>
        <taxon>Bacillati</taxon>
        <taxon>Bacillota</taxon>
        <taxon>Bacilli</taxon>
        <taxon>Bacillales</taxon>
        <taxon>Paenibacillaceae</taxon>
        <taxon>Paenibacillus</taxon>
    </lineage>
</organism>
<dbReference type="AlphaFoldDB" id="A0A368VJC2"/>